<accession>A0AAV2E6Y0</accession>
<protein>
    <submittedName>
        <fullName evidence="1">Uncharacterized protein</fullName>
    </submittedName>
</protein>
<proteinExistence type="predicted"/>
<dbReference type="EMBL" id="OZ034817">
    <property type="protein sequence ID" value="CAL1381579.1"/>
    <property type="molecule type" value="Genomic_DNA"/>
</dbReference>
<gene>
    <name evidence="1" type="ORF">LTRI10_LOCUS22952</name>
</gene>
<name>A0AAV2E6Y0_9ROSI</name>
<evidence type="ECO:0000313" key="2">
    <source>
        <dbReference type="Proteomes" id="UP001497516"/>
    </source>
</evidence>
<evidence type="ECO:0000313" key="1">
    <source>
        <dbReference type="EMBL" id="CAL1381579.1"/>
    </source>
</evidence>
<dbReference type="AlphaFoldDB" id="A0AAV2E6Y0"/>
<organism evidence="1 2">
    <name type="scientific">Linum trigynum</name>
    <dbReference type="NCBI Taxonomy" id="586398"/>
    <lineage>
        <taxon>Eukaryota</taxon>
        <taxon>Viridiplantae</taxon>
        <taxon>Streptophyta</taxon>
        <taxon>Embryophyta</taxon>
        <taxon>Tracheophyta</taxon>
        <taxon>Spermatophyta</taxon>
        <taxon>Magnoliopsida</taxon>
        <taxon>eudicotyledons</taxon>
        <taxon>Gunneridae</taxon>
        <taxon>Pentapetalae</taxon>
        <taxon>rosids</taxon>
        <taxon>fabids</taxon>
        <taxon>Malpighiales</taxon>
        <taxon>Linaceae</taxon>
        <taxon>Linum</taxon>
    </lineage>
</organism>
<dbReference type="Proteomes" id="UP001497516">
    <property type="component" value="Chromosome 4"/>
</dbReference>
<sequence>MVASTKSMRCYANTASSGGGDMVVRSRFSHFVQSHFSGVSEQLADVLIRVFISEVIIKHLIVVELLCSISSEGCVVLVK</sequence>
<reference evidence="1 2" key="1">
    <citation type="submission" date="2024-04" db="EMBL/GenBank/DDBJ databases">
        <authorList>
            <person name="Fracassetti M."/>
        </authorList>
    </citation>
    <scope>NUCLEOTIDE SEQUENCE [LARGE SCALE GENOMIC DNA]</scope>
</reference>
<keyword evidence="2" id="KW-1185">Reference proteome</keyword>